<dbReference type="Proteomes" id="UP000663854">
    <property type="component" value="Unassembled WGS sequence"/>
</dbReference>
<accession>A0A815WGC0</accession>
<proteinExistence type="predicted"/>
<comment type="caution">
    <text evidence="1">The sequence shown here is derived from an EMBL/GenBank/DDBJ whole genome shotgun (WGS) entry which is preliminary data.</text>
</comment>
<evidence type="ECO:0000313" key="2">
    <source>
        <dbReference type="Proteomes" id="UP000663854"/>
    </source>
</evidence>
<evidence type="ECO:0000313" key="1">
    <source>
        <dbReference type="EMBL" id="CAF1542875.1"/>
    </source>
</evidence>
<gene>
    <name evidence="1" type="ORF">PYM288_LOCUS40863</name>
</gene>
<dbReference type="AlphaFoldDB" id="A0A815WGC0"/>
<organism evidence="1 2">
    <name type="scientific">Rotaria sordida</name>
    <dbReference type="NCBI Taxonomy" id="392033"/>
    <lineage>
        <taxon>Eukaryota</taxon>
        <taxon>Metazoa</taxon>
        <taxon>Spiralia</taxon>
        <taxon>Gnathifera</taxon>
        <taxon>Rotifera</taxon>
        <taxon>Eurotatoria</taxon>
        <taxon>Bdelloidea</taxon>
        <taxon>Philodinida</taxon>
        <taxon>Philodinidae</taxon>
        <taxon>Rotaria</taxon>
    </lineage>
</organism>
<name>A0A815WGC0_9BILA</name>
<feature type="non-terminal residue" evidence="1">
    <location>
        <position position="39"/>
    </location>
</feature>
<protein>
    <submittedName>
        <fullName evidence="1">Uncharacterized protein</fullName>
    </submittedName>
</protein>
<sequence length="39" mass="4891">MIHIDQWLSVLHKTYEDWEYPSSHRVFQAVTYFNDEQNY</sequence>
<reference evidence="1" key="1">
    <citation type="submission" date="2021-02" db="EMBL/GenBank/DDBJ databases">
        <authorList>
            <person name="Nowell W R."/>
        </authorList>
    </citation>
    <scope>NUCLEOTIDE SEQUENCE</scope>
</reference>
<dbReference type="EMBL" id="CAJNOH010013152">
    <property type="protein sequence ID" value="CAF1542875.1"/>
    <property type="molecule type" value="Genomic_DNA"/>
</dbReference>